<feature type="domain" description="Phosphatidic acid phosphatase type 2/haloperoxidase" evidence="2">
    <location>
        <begin position="101"/>
        <end position="214"/>
    </location>
</feature>
<evidence type="ECO:0000256" key="1">
    <source>
        <dbReference type="SAM" id="Phobius"/>
    </source>
</evidence>
<dbReference type="CDD" id="cd03392">
    <property type="entry name" value="PAP2_like_2"/>
    <property type="match status" value="1"/>
</dbReference>
<dbReference type="EMBL" id="CP020772">
    <property type="protein sequence ID" value="ARI78530.1"/>
    <property type="molecule type" value="Genomic_DNA"/>
</dbReference>
<keyword evidence="1" id="KW-0472">Membrane</keyword>
<protein>
    <recommendedName>
        <fullName evidence="2">Phosphatidic acid phosphatase type 2/haloperoxidase domain-containing protein</fullName>
    </recommendedName>
</protein>
<dbReference type="RefSeq" id="WP_085030989.1">
    <property type="nucleotide sequence ID" value="NZ_CP020772.1"/>
</dbReference>
<dbReference type="PANTHER" id="PTHR14969">
    <property type="entry name" value="SPHINGOSINE-1-PHOSPHATE PHOSPHOHYDROLASE"/>
    <property type="match status" value="1"/>
</dbReference>
<keyword evidence="1" id="KW-0812">Transmembrane</keyword>
<dbReference type="PANTHER" id="PTHR14969:SF13">
    <property type="entry name" value="AT30094P"/>
    <property type="match status" value="1"/>
</dbReference>
<dbReference type="Pfam" id="PF01569">
    <property type="entry name" value="PAP2"/>
    <property type="match status" value="1"/>
</dbReference>
<dbReference type="Gene3D" id="1.20.144.10">
    <property type="entry name" value="Phosphatidic acid phosphatase type 2/haloperoxidase"/>
    <property type="match status" value="2"/>
</dbReference>
<dbReference type="InterPro" id="IPR000326">
    <property type="entry name" value="PAP2/HPO"/>
</dbReference>
<dbReference type="InterPro" id="IPR036938">
    <property type="entry name" value="PAP2/HPO_sf"/>
</dbReference>
<feature type="transmembrane region" description="Helical" evidence="1">
    <location>
        <begin position="12"/>
        <end position="34"/>
    </location>
</feature>
<dbReference type="OrthoDB" id="9789113at2"/>
<dbReference type="SMART" id="SM00014">
    <property type="entry name" value="acidPPc"/>
    <property type="match status" value="1"/>
</dbReference>
<evidence type="ECO:0000313" key="4">
    <source>
        <dbReference type="Proteomes" id="UP000192527"/>
    </source>
</evidence>
<feature type="transmembrane region" description="Helical" evidence="1">
    <location>
        <begin position="70"/>
        <end position="93"/>
    </location>
</feature>
<dbReference type="KEGG" id="hmn:HM131_17550"/>
<feature type="transmembrane region" description="Helical" evidence="1">
    <location>
        <begin position="199"/>
        <end position="222"/>
    </location>
</feature>
<feature type="transmembrane region" description="Helical" evidence="1">
    <location>
        <begin position="173"/>
        <end position="193"/>
    </location>
</feature>
<dbReference type="STRING" id="402384.HM131_17550"/>
<dbReference type="SUPFAM" id="SSF48317">
    <property type="entry name" value="Acid phosphatase/Vanadium-dependent haloperoxidase"/>
    <property type="match status" value="1"/>
</dbReference>
<feature type="transmembrane region" description="Helical" evidence="1">
    <location>
        <begin position="139"/>
        <end position="161"/>
    </location>
</feature>
<keyword evidence="4" id="KW-1185">Reference proteome</keyword>
<proteinExistence type="predicted"/>
<evidence type="ECO:0000259" key="2">
    <source>
        <dbReference type="SMART" id="SM00014"/>
    </source>
</evidence>
<feature type="transmembrane region" description="Helical" evidence="1">
    <location>
        <begin position="100"/>
        <end position="119"/>
    </location>
</feature>
<evidence type="ECO:0000313" key="3">
    <source>
        <dbReference type="EMBL" id="ARI78530.1"/>
    </source>
</evidence>
<name>A0A1W5ZZ35_9BACI</name>
<keyword evidence="1" id="KW-1133">Transmembrane helix</keyword>
<dbReference type="AlphaFoldDB" id="A0A1W5ZZ35"/>
<dbReference type="Proteomes" id="UP000192527">
    <property type="component" value="Chromosome"/>
</dbReference>
<organism evidence="3 4">
    <name type="scientific">Halobacillus mangrovi</name>
    <dbReference type="NCBI Taxonomy" id="402384"/>
    <lineage>
        <taxon>Bacteria</taxon>
        <taxon>Bacillati</taxon>
        <taxon>Bacillota</taxon>
        <taxon>Bacilli</taxon>
        <taxon>Bacillales</taxon>
        <taxon>Bacillaceae</taxon>
        <taxon>Halobacillus</taxon>
    </lineage>
</organism>
<accession>A0A1W5ZZ35</accession>
<sequence length="256" mass="28597">MLFSGTKLSDLSPTSVIIILLGFLSLGGSIYYFIDLAAGVLQEEKFAIDQQAFDFVRATSFDGLEPILKVVTQAGSVILITVASLALAVYLLFFSKMSRWVGIYFIVSMGGISSLTALLKSQFGRERPEFLGEYHGATSSFPSGHAAGAFVFYFFIIYLVFISQLRTQWKWIINISLALIALIIGMTRVYMGVHFFTDVAAGFLFALAWLLICIISLEVTLWHQRRRQEEGQMDYENKNQLIKNVPVSSPDGKKLE</sequence>
<gene>
    <name evidence="3" type="ORF">HM131_17550</name>
</gene>
<reference evidence="3 4" key="1">
    <citation type="submission" date="2017-04" db="EMBL/GenBank/DDBJ databases">
        <title>The whole genome sequencing and assembly of Halobacillus mangrovi strain.</title>
        <authorList>
            <person name="Lee S.-J."/>
            <person name="Park M.-K."/>
            <person name="Kim J.-Y."/>
            <person name="Lee Y.-J."/>
            <person name="Yi H."/>
            <person name="Bahn Y.-S."/>
            <person name="Kim J.F."/>
            <person name="Lee D.-W."/>
        </authorList>
    </citation>
    <scope>NUCLEOTIDE SEQUENCE [LARGE SCALE GENOMIC DNA]</scope>
    <source>
        <strain evidence="3 4">KTB 131</strain>
    </source>
</reference>